<feature type="region of interest" description="Disordered" evidence="1">
    <location>
        <begin position="1"/>
        <end position="26"/>
    </location>
</feature>
<sequence length="96" mass="11149">MNNENIIVRNNRDQASGKTEHQKADSKLERIPTEPILVDIDDDARVATIQFVDGRNYKLQHPGNRKALRWRQEAISLTEGLNQDKLLDKFFKFSVK</sequence>
<protein>
    <submittedName>
        <fullName evidence="2">Uncharacterized protein</fullName>
    </submittedName>
</protein>
<accession>M6QJ47</accession>
<reference evidence="2 3" key="1">
    <citation type="submission" date="2013-01" db="EMBL/GenBank/DDBJ databases">
        <authorList>
            <person name="Harkins D.M."/>
            <person name="Durkin A.S."/>
            <person name="Brinkac L.M."/>
            <person name="Haft D.H."/>
            <person name="Selengut J.D."/>
            <person name="Sanka R."/>
            <person name="DePew J."/>
            <person name="Purushe J."/>
            <person name="Chanthongthip A."/>
            <person name="Lattana O."/>
            <person name="Phetsouvanh R."/>
            <person name="Newton P.N."/>
            <person name="Vinetz J.M."/>
            <person name="Sutton G.G."/>
            <person name="Nierman W.C."/>
            <person name="Fouts D.E."/>
        </authorList>
    </citation>
    <scope>NUCLEOTIDE SEQUENCE [LARGE SCALE GENOMIC DNA]</scope>
    <source>
        <strain evidence="2 3">UI 13098</strain>
    </source>
</reference>
<dbReference type="RefSeq" id="WP_004502316.1">
    <property type="nucleotide sequence ID" value="NZ_AHNU02000007.1"/>
</dbReference>
<evidence type="ECO:0000313" key="3">
    <source>
        <dbReference type="Proteomes" id="UP000012118"/>
    </source>
</evidence>
<gene>
    <name evidence="2" type="ORF">LEP1GSC108_4152</name>
</gene>
<organism evidence="2 3">
    <name type="scientific">Leptospira weilii str. UI 13098</name>
    <dbReference type="NCBI Taxonomy" id="1088542"/>
    <lineage>
        <taxon>Bacteria</taxon>
        <taxon>Pseudomonadati</taxon>
        <taxon>Spirochaetota</taxon>
        <taxon>Spirochaetia</taxon>
        <taxon>Leptospirales</taxon>
        <taxon>Leptospiraceae</taxon>
        <taxon>Leptospira</taxon>
    </lineage>
</organism>
<dbReference type="EMBL" id="AHNU02000007">
    <property type="protein sequence ID" value="EMN92518.1"/>
    <property type="molecule type" value="Genomic_DNA"/>
</dbReference>
<evidence type="ECO:0000256" key="1">
    <source>
        <dbReference type="SAM" id="MobiDB-lite"/>
    </source>
</evidence>
<feature type="non-terminal residue" evidence="2">
    <location>
        <position position="96"/>
    </location>
</feature>
<keyword evidence="3" id="KW-1185">Reference proteome</keyword>
<dbReference type="Proteomes" id="UP000012118">
    <property type="component" value="Unassembled WGS sequence"/>
</dbReference>
<name>M6QJ47_9LEPT</name>
<evidence type="ECO:0000313" key="2">
    <source>
        <dbReference type="EMBL" id="EMN92518.1"/>
    </source>
</evidence>
<proteinExistence type="predicted"/>
<dbReference type="AlphaFoldDB" id="M6QJ47"/>
<comment type="caution">
    <text evidence="2">The sequence shown here is derived from an EMBL/GenBank/DDBJ whole genome shotgun (WGS) entry which is preliminary data.</text>
</comment>